<feature type="domain" description="Putative glutamine amidotransferase" evidence="2">
    <location>
        <begin position="408"/>
        <end position="599"/>
    </location>
</feature>
<dbReference type="AlphaFoldDB" id="A0AAU7CJ88"/>
<dbReference type="Gene3D" id="2.60.40.10">
    <property type="entry name" value="Immunoglobulins"/>
    <property type="match status" value="1"/>
</dbReference>
<dbReference type="InterPro" id="IPR029062">
    <property type="entry name" value="Class_I_gatase-like"/>
</dbReference>
<dbReference type="InterPro" id="IPR010768">
    <property type="entry name" value="GATase1-like"/>
</dbReference>
<reference evidence="3" key="1">
    <citation type="submission" date="2024-05" db="EMBL/GenBank/DDBJ databases">
        <title>Planctomycetes of the genus Singulisphaera possess chitinolytic capabilities.</title>
        <authorList>
            <person name="Ivanova A."/>
        </authorList>
    </citation>
    <scope>NUCLEOTIDE SEQUENCE</scope>
    <source>
        <strain evidence="3">Ch08T</strain>
    </source>
</reference>
<dbReference type="SUPFAM" id="SSF52317">
    <property type="entry name" value="Class I glutamine amidotransferase-like"/>
    <property type="match status" value="1"/>
</dbReference>
<evidence type="ECO:0000313" key="3">
    <source>
        <dbReference type="EMBL" id="XBH05105.1"/>
    </source>
</evidence>
<gene>
    <name evidence="3" type="ORF">V5E97_03540</name>
</gene>
<dbReference type="Gene3D" id="3.40.50.880">
    <property type="match status" value="1"/>
</dbReference>
<keyword evidence="1" id="KW-0472">Membrane</keyword>
<dbReference type="RefSeq" id="WP_406697905.1">
    <property type="nucleotide sequence ID" value="NZ_CP155447.1"/>
</dbReference>
<accession>A0AAU7CJ88</accession>
<keyword evidence="3" id="KW-0315">Glutamine amidotransferase</keyword>
<dbReference type="EMBL" id="CP155447">
    <property type="protein sequence ID" value="XBH05105.1"/>
    <property type="molecule type" value="Genomic_DNA"/>
</dbReference>
<organism evidence="3">
    <name type="scientific">Singulisphaera sp. Ch08</name>
    <dbReference type="NCBI Taxonomy" id="3120278"/>
    <lineage>
        <taxon>Bacteria</taxon>
        <taxon>Pseudomonadati</taxon>
        <taxon>Planctomycetota</taxon>
        <taxon>Planctomycetia</taxon>
        <taxon>Isosphaerales</taxon>
        <taxon>Isosphaeraceae</taxon>
        <taxon>Singulisphaera</taxon>
    </lineage>
</organism>
<dbReference type="InterPro" id="IPR013783">
    <property type="entry name" value="Ig-like_fold"/>
</dbReference>
<dbReference type="Pfam" id="PF07090">
    <property type="entry name" value="GATase1_like"/>
    <property type="match status" value="1"/>
</dbReference>
<name>A0AAU7CJ88_9BACT</name>
<evidence type="ECO:0000256" key="1">
    <source>
        <dbReference type="SAM" id="Phobius"/>
    </source>
</evidence>
<feature type="transmembrane region" description="Helical" evidence="1">
    <location>
        <begin position="12"/>
        <end position="31"/>
    </location>
</feature>
<proteinExistence type="predicted"/>
<feature type="transmembrane region" description="Helical" evidence="1">
    <location>
        <begin position="43"/>
        <end position="61"/>
    </location>
</feature>
<protein>
    <submittedName>
        <fullName evidence="3">Glutamine amidotransferase</fullName>
    </submittedName>
</protein>
<dbReference type="PANTHER" id="PTHR37947">
    <property type="entry name" value="BLL2462 PROTEIN"/>
    <property type="match status" value="1"/>
</dbReference>
<keyword evidence="1" id="KW-0812">Transmembrane</keyword>
<sequence length="785" mass="86034">MTMPSIIWGSPQWLAGAGLIIGVAAVSLLWSYGRARTTRSVKFAGALLKAVGFTVLALSLLEPLLTGTRPRRGANAFVILADNSQSLLIRDGQSPRTRGDWMHDLLAQDLRWKTRLGQDFDVRNYAFDSHLRAVDGFDILTFDGTGSTLTSSLSALSKRFRGLPLAGVLLFTDGNRTDVGDLDWAGLPPIYPVIPPSQGVAKDIGVTNVSISQTNFESAPVVVRADVTATGFPGETIAAVVTDEAGRDIERLEAKATGDGKPLNFRFQFRPERKGVSVYRVRAFAASEVQKTEQVPKSEPSGEQTLANNSRLIVVDQGSGPYRVLYVSGRPNWEFKFLRRALADDEQVDLVGLIRIAKRQPKFDFRSARTSSAAPLFDGFDNPDADTAERVDQPVLVRLGTRDEVELRDGFPKTADELYRYHAVVLDDIEAEFFTQDQLGLLRNFVSQRGGGLLMLGGPDSFADGKYDRNPVGELLPVYLNRPATIPAPEDYQLVLTREGWLQPWVRTRKTEEEERQRLATMPPFRTLSQVGTIKPGAAVLSQVRNSTGDLAPALVAQQFGKGHVAALMIGDLWRWGLRRQDPAESDLDRSWRQTVRWLVGDVPGQVEVSVKPKADSTAPAVVLTTRVRDAEFRPLDNAKVTFKISLPGGDDLTLDAESDPKEAGAYAATYVTRQPGAYRVTTTANAPDGSLIGDKEAGWAAQPAADEFARLTPNREYLDTIAAKTNGEVINGDRLASFVASLSSRHAPISEPWTSPLWHQPLYFLIAIACLTAEWGLRRVNGLA</sequence>
<keyword evidence="1" id="KW-1133">Transmembrane helix</keyword>
<evidence type="ECO:0000259" key="2">
    <source>
        <dbReference type="Pfam" id="PF07090"/>
    </source>
</evidence>
<dbReference type="PANTHER" id="PTHR37947:SF1">
    <property type="entry name" value="BLL2462 PROTEIN"/>
    <property type="match status" value="1"/>
</dbReference>